<evidence type="ECO:0000256" key="1">
    <source>
        <dbReference type="SAM" id="Phobius"/>
    </source>
</evidence>
<evidence type="ECO:0000313" key="3">
    <source>
        <dbReference type="EMBL" id="CAL6052345.1"/>
    </source>
</evidence>
<keyword evidence="1" id="KW-0812">Transmembrane</keyword>
<accession>A0AA86PH78</accession>
<evidence type="ECO:0000313" key="2">
    <source>
        <dbReference type="EMBL" id="CAI9935807.1"/>
    </source>
</evidence>
<evidence type="ECO:0000313" key="4">
    <source>
        <dbReference type="Proteomes" id="UP001642409"/>
    </source>
</evidence>
<dbReference type="Proteomes" id="UP001642409">
    <property type="component" value="Unassembled WGS sequence"/>
</dbReference>
<reference evidence="3 4" key="2">
    <citation type="submission" date="2024-07" db="EMBL/GenBank/DDBJ databases">
        <authorList>
            <person name="Akdeniz Z."/>
        </authorList>
    </citation>
    <scope>NUCLEOTIDE SEQUENCE [LARGE SCALE GENOMIC DNA]</scope>
</reference>
<reference evidence="2" key="1">
    <citation type="submission" date="2023-06" db="EMBL/GenBank/DDBJ databases">
        <authorList>
            <person name="Kurt Z."/>
        </authorList>
    </citation>
    <scope>NUCLEOTIDE SEQUENCE</scope>
</reference>
<dbReference type="AlphaFoldDB" id="A0AA86PH78"/>
<dbReference type="EMBL" id="CATOUU010000623">
    <property type="protein sequence ID" value="CAI9935807.1"/>
    <property type="molecule type" value="Genomic_DNA"/>
</dbReference>
<organism evidence="2">
    <name type="scientific">Hexamita inflata</name>
    <dbReference type="NCBI Taxonomy" id="28002"/>
    <lineage>
        <taxon>Eukaryota</taxon>
        <taxon>Metamonada</taxon>
        <taxon>Diplomonadida</taxon>
        <taxon>Hexamitidae</taxon>
        <taxon>Hexamitinae</taxon>
        <taxon>Hexamita</taxon>
    </lineage>
</organism>
<name>A0AA86PH78_9EUKA</name>
<keyword evidence="1" id="KW-0472">Membrane</keyword>
<dbReference type="EMBL" id="CAXDID020000191">
    <property type="protein sequence ID" value="CAL6052345.1"/>
    <property type="molecule type" value="Genomic_DNA"/>
</dbReference>
<sequence length="128" mass="15048">MKYLSGLCSNSHTSSYKNLACINCFTFDLFLPYLTSLVDVLFIVILQQTTLRCQFSQSLYTNTVWYKCIQYDPLYSTVEQRHVGNVLLRCWLRCIAYYTWDDGIYSPAELQKLRQSSPQMRLNSWVTL</sequence>
<keyword evidence="1" id="KW-1133">Transmembrane helix</keyword>
<comment type="caution">
    <text evidence="2">The sequence shown here is derived from an EMBL/GenBank/DDBJ whole genome shotgun (WGS) entry which is preliminary data.</text>
</comment>
<protein>
    <submittedName>
        <fullName evidence="3">Hypothetical_protein</fullName>
    </submittedName>
</protein>
<proteinExistence type="predicted"/>
<keyword evidence="4" id="KW-1185">Reference proteome</keyword>
<gene>
    <name evidence="2" type="ORF">HINF_LOCUS23452</name>
    <name evidence="3" type="ORF">HINF_LOCUS44806</name>
</gene>
<feature type="transmembrane region" description="Helical" evidence="1">
    <location>
        <begin position="20"/>
        <end position="46"/>
    </location>
</feature>